<evidence type="ECO:0000313" key="3">
    <source>
        <dbReference type="Proteomes" id="UP001501047"/>
    </source>
</evidence>
<sequence>MNYKKESRKMNGKILFVVAITLISTLFIFVGCNSKKKQTEEENPVINNYTSALLEKNNNIYIFDEDEEYLEGVGDLHRLKELSTLSNDWRNIAFKYLDENDKINIYSMDKEEYKVLQINDLDENQISNLSWMNNKLVVHLYVNPTTSKYLIYDVDTLELLNSCEGILIDVLNEGSTLVYGKASNGITTIYFNDKKVVTLEDSGEVLLKGKVSPKKDEITFITFSFDKKKLTQCEYLYRGKIENGKVKDVLKTVKPYEINGDIVYKGDELFINSETRNYLIEDEEFIEEENEEVKKKLSQNSMKLKTMLKNTFESENINENLSWSEIGVYNITWFTR</sequence>
<dbReference type="SUPFAM" id="SSF82171">
    <property type="entry name" value="DPP6 N-terminal domain-like"/>
    <property type="match status" value="1"/>
</dbReference>
<reference evidence="2 3" key="1">
    <citation type="journal article" date="2019" name="Int. J. Syst. Evol. Microbiol.">
        <title>The Global Catalogue of Microorganisms (GCM) 10K type strain sequencing project: providing services to taxonomists for standard genome sequencing and annotation.</title>
        <authorList>
            <consortium name="The Broad Institute Genomics Platform"/>
            <consortium name="The Broad Institute Genome Sequencing Center for Infectious Disease"/>
            <person name="Wu L."/>
            <person name="Ma J."/>
        </authorList>
    </citation>
    <scope>NUCLEOTIDE SEQUENCE [LARGE SCALE GENOMIC DNA]</scope>
    <source>
        <strain evidence="2 3">JCM 1417</strain>
    </source>
</reference>
<dbReference type="EMBL" id="BAAACI010000007">
    <property type="protein sequence ID" value="GAA0777351.1"/>
    <property type="molecule type" value="Genomic_DNA"/>
</dbReference>
<protein>
    <recommendedName>
        <fullName evidence="4">Lipoprotein</fullName>
    </recommendedName>
</protein>
<name>A0ABN1KWM7_CLOSU</name>
<keyword evidence="1" id="KW-1133">Transmembrane helix</keyword>
<keyword evidence="3" id="KW-1185">Reference proteome</keyword>
<comment type="caution">
    <text evidence="2">The sequence shown here is derived from an EMBL/GenBank/DDBJ whole genome shotgun (WGS) entry which is preliminary data.</text>
</comment>
<dbReference type="Proteomes" id="UP001501047">
    <property type="component" value="Unassembled WGS sequence"/>
</dbReference>
<accession>A0ABN1KWM7</accession>
<evidence type="ECO:0000313" key="2">
    <source>
        <dbReference type="EMBL" id="GAA0777351.1"/>
    </source>
</evidence>
<dbReference type="RefSeq" id="WP_343827533.1">
    <property type="nucleotide sequence ID" value="NZ_BAAACI010000007.1"/>
</dbReference>
<keyword evidence="1" id="KW-0812">Transmembrane</keyword>
<feature type="transmembrane region" description="Helical" evidence="1">
    <location>
        <begin position="12"/>
        <end position="30"/>
    </location>
</feature>
<keyword evidence="1" id="KW-0472">Membrane</keyword>
<evidence type="ECO:0000256" key="1">
    <source>
        <dbReference type="SAM" id="Phobius"/>
    </source>
</evidence>
<gene>
    <name evidence="2" type="ORF">GCM10008908_32340</name>
</gene>
<evidence type="ECO:0008006" key="4">
    <source>
        <dbReference type="Google" id="ProtNLM"/>
    </source>
</evidence>
<dbReference type="PROSITE" id="PS51257">
    <property type="entry name" value="PROKAR_LIPOPROTEIN"/>
    <property type="match status" value="1"/>
</dbReference>
<organism evidence="2 3">
    <name type="scientific">Clostridium subterminale</name>
    <dbReference type="NCBI Taxonomy" id="1550"/>
    <lineage>
        <taxon>Bacteria</taxon>
        <taxon>Bacillati</taxon>
        <taxon>Bacillota</taxon>
        <taxon>Clostridia</taxon>
        <taxon>Eubacteriales</taxon>
        <taxon>Clostridiaceae</taxon>
        <taxon>Clostridium</taxon>
    </lineage>
</organism>
<proteinExistence type="predicted"/>